<dbReference type="Pfam" id="PF05057">
    <property type="entry name" value="DUF676"/>
    <property type="match status" value="1"/>
</dbReference>
<keyword evidence="1" id="KW-0433">Leucine-rich repeat</keyword>
<dbReference type="InterPro" id="IPR003591">
    <property type="entry name" value="Leu-rich_rpt_typical-subtyp"/>
</dbReference>
<evidence type="ECO:0008006" key="9">
    <source>
        <dbReference type="Google" id="ProtNLM"/>
    </source>
</evidence>
<feature type="compositionally biased region" description="Basic and acidic residues" evidence="3">
    <location>
        <begin position="65"/>
        <end position="78"/>
    </location>
</feature>
<feature type="compositionally biased region" description="Polar residues" evidence="3">
    <location>
        <begin position="52"/>
        <end position="64"/>
    </location>
</feature>
<dbReference type="InterPro" id="IPR032675">
    <property type="entry name" value="LRR_dom_sf"/>
</dbReference>
<feature type="region of interest" description="Disordered" evidence="3">
    <location>
        <begin position="52"/>
        <end position="83"/>
    </location>
</feature>
<feature type="domain" description="DUF676" evidence="5">
    <location>
        <begin position="178"/>
        <end position="275"/>
    </location>
</feature>
<dbReference type="Pfam" id="PF23598">
    <property type="entry name" value="LRR_14"/>
    <property type="match status" value="1"/>
</dbReference>
<gene>
    <name evidence="7" type="ORF">R1sor_019257</name>
</gene>
<dbReference type="PANTHER" id="PTHR36766:SF69">
    <property type="entry name" value="DISEASE RESISTANCE PROTEIN RGA2-LIKE"/>
    <property type="match status" value="1"/>
</dbReference>
<organism evidence="7 8">
    <name type="scientific">Riccia sorocarpa</name>
    <dbReference type="NCBI Taxonomy" id="122646"/>
    <lineage>
        <taxon>Eukaryota</taxon>
        <taxon>Viridiplantae</taxon>
        <taxon>Streptophyta</taxon>
        <taxon>Embryophyta</taxon>
        <taxon>Marchantiophyta</taxon>
        <taxon>Marchantiopsida</taxon>
        <taxon>Marchantiidae</taxon>
        <taxon>Marchantiales</taxon>
        <taxon>Ricciaceae</taxon>
        <taxon>Riccia</taxon>
    </lineage>
</organism>
<evidence type="ECO:0000313" key="7">
    <source>
        <dbReference type="EMBL" id="KAL3701235.1"/>
    </source>
</evidence>
<evidence type="ECO:0000256" key="1">
    <source>
        <dbReference type="ARBA" id="ARBA00022614"/>
    </source>
</evidence>
<dbReference type="InterPro" id="IPR055414">
    <property type="entry name" value="LRR_R13L4/SHOC2-like"/>
</dbReference>
<dbReference type="InterPro" id="IPR002182">
    <property type="entry name" value="NB-ARC"/>
</dbReference>
<dbReference type="Gene3D" id="3.40.50.300">
    <property type="entry name" value="P-loop containing nucleotide triphosphate hydrolases"/>
    <property type="match status" value="1"/>
</dbReference>
<dbReference type="SUPFAM" id="SSF53474">
    <property type="entry name" value="alpha/beta-Hydrolases"/>
    <property type="match status" value="1"/>
</dbReference>
<keyword evidence="8" id="KW-1185">Reference proteome</keyword>
<protein>
    <recommendedName>
        <fullName evidence="9">NB-ARC domain-containing protein</fullName>
    </recommendedName>
</protein>
<dbReference type="SUPFAM" id="SSF52540">
    <property type="entry name" value="P-loop containing nucleoside triphosphate hydrolases"/>
    <property type="match status" value="1"/>
</dbReference>
<reference evidence="7 8" key="1">
    <citation type="submission" date="2024-09" db="EMBL/GenBank/DDBJ databases">
        <title>Chromosome-scale assembly of Riccia sorocarpa.</title>
        <authorList>
            <person name="Paukszto L."/>
        </authorList>
    </citation>
    <scope>NUCLEOTIDE SEQUENCE [LARGE SCALE GENOMIC DNA]</scope>
    <source>
        <strain evidence="7">LP-2024</strain>
        <tissue evidence="7">Aerial parts of the thallus</tissue>
    </source>
</reference>
<feature type="compositionally biased region" description="Low complexity" evidence="3">
    <location>
        <begin position="711"/>
        <end position="726"/>
    </location>
</feature>
<evidence type="ECO:0000259" key="5">
    <source>
        <dbReference type="Pfam" id="PF05057"/>
    </source>
</evidence>
<sequence>MHVYETLPSGEATDLQVIMCSTEKGLFCLMDFSKKQESIIPGLWRHELEVESTNPAPTGAPNSSCHDDEMRKKGRELNEASTSNCHLRQSSQEGIQQISDGIHSFYVPEPKDNASLDVFFFHGLECEFEGGHIRDAHISSWKSRGGAEEIWPQKWLPEDFPRARIMSICYDCCMTQTSTEGRLDLDLIAENLLQEITWAREGRDYTPIVLVGHGFGGIVMKTLCLRAQSSVSNKDMHMFLESVRGFFFYSTPHLGIQGMKPPAATEGPLVKWMRTLNSESARLNDTFTKVWRARRYRWTIFSLGEIESTSWKQGLRVPEASARFGDDNYITVSGNHFFVCRPSNKSDNKYQHLTKLIREVQCQAEVERNSSLLVPKHTVGVDALINDILGEHMRDHRFVGFSGMGGVGKTTLAKLIFNRICAKFEFSCFVEEVKQFTGTNDEIKEKFWKRMRHRGVSVGSSSGSSGGDLWSQVSGKSLFLVFDDVVDVRHVTLLKEVAHENGMEESRFVLTSRDTQCLVDCGDDVHTIRVDFLGSQDAKKLFTTYAFPGKEEPPERFRELVERIVDGCQGLPLTLEVLGKYLRGKKFELWDEIPTALRKCDEVAGLQGKVWGKLRLSYDGLPSEKVRNMFLDIASFFIYNNTFLADDAIMAWSAIHGGIVHSRLQILEERGLVTVRHHQKDGFGEDWKEFYMHEHLRRMGQKIARSEGRSFDLSPRSSLSTSLLKPPGEEEEAEEYPYDDDAIFKGEQELGRIVAHRVGITKHSLSICGQTCAFCVMRELWPRLTVIRYMQVYVEESSFCNECKIRRVALPSTLVLVKVTLSRYANRNANFAFSAEAGRIYIDDTRSTLSLTRCASLVKLDLKWCHNVDLGGLNELRCMRDLSISMCNAVQNWPASLEELRNSERLELWSITEPFQLPITFGDLTSLQHLSISRCKVSSIPSSLRKLTSLQFLEVDEIIGRQTVPNIIGPFRQLQVLRMKCWAIAELADAVRELVALRELYLDCPGILGLPDTLGNLTNLRLLTFDYPIRSLPTSLSNLTQLEKVNLTGDFGRVFTVLRDCCVTLRDGDEAVRDSFQHLRGFMTNQTKLRLGCTRGSSTVIVRNMINLESLVINVDGEISTDAVAAVPDIFGDLRKLQILELTCDAVENSLVESLRLLSSLEKLCLDCVTVEHLPLLFGCYSTLKTLRIRCPSLHSLPVKLGNFIKLKEVDISDTGLRSFPKSFTKLSNLQSLSLRNLQKLEMLPEDIGNLQSVDSLDIWNCAIERLPETIGDLCSLRTLRFSGSSLHTLPESLGRLSGLTSLELTNCENLKTLPETIRGLSSLASLDLSGSSLHSLPESLGRLSGLTSLEVAYCWNLKTLPETIGDLTNLESLDISDSALHSLPERLGLLRDLEIYS</sequence>
<dbReference type="EMBL" id="JBJQOH010000001">
    <property type="protein sequence ID" value="KAL3701235.1"/>
    <property type="molecule type" value="Genomic_DNA"/>
</dbReference>
<dbReference type="InterPro" id="IPR027417">
    <property type="entry name" value="P-loop_NTPase"/>
</dbReference>
<dbReference type="InterPro" id="IPR007751">
    <property type="entry name" value="DUF676_lipase-like"/>
</dbReference>
<evidence type="ECO:0000256" key="3">
    <source>
        <dbReference type="SAM" id="MobiDB-lite"/>
    </source>
</evidence>
<comment type="caution">
    <text evidence="7">The sequence shown here is derived from an EMBL/GenBank/DDBJ whole genome shotgun (WGS) entry which is preliminary data.</text>
</comment>
<dbReference type="InterPro" id="IPR042197">
    <property type="entry name" value="Apaf_helical"/>
</dbReference>
<name>A0ABD3IC04_9MARC</name>
<dbReference type="PRINTS" id="PR00364">
    <property type="entry name" value="DISEASERSIST"/>
</dbReference>
<dbReference type="SUPFAM" id="SSF52058">
    <property type="entry name" value="L domain-like"/>
    <property type="match status" value="2"/>
</dbReference>
<dbReference type="Pfam" id="PF00931">
    <property type="entry name" value="NB-ARC"/>
    <property type="match status" value="1"/>
</dbReference>
<dbReference type="Gene3D" id="1.10.8.430">
    <property type="entry name" value="Helical domain of apoptotic protease-activating factors"/>
    <property type="match status" value="1"/>
</dbReference>
<evidence type="ECO:0000259" key="4">
    <source>
        <dbReference type="Pfam" id="PF00931"/>
    </source>
</evidence>
<feature type="region of interest" description="Disordered" evidence="3">
    <location>
        <begin position="707"/>
        <end position="736"/>
    </location>
</feature>
<proteinExistence type="predicted"/>
<keyword evidence="2" id="KW-0677">Repeat</keyword>
<dbReference type="InterPro" id="IPR029058">
    <property type="entry name" value="AB_hydrolase_fold"/>
</dbReference>
<feature type="domain" description="NB-ARC" evidence="4">
    <location>
        <begin position="383"/>
        <end position="550"/>
    </location>
</feature>
<dbReference type="SMART" id="SM00369">
    <property type="entry name" value="LRR_TYP"/>
    <property type="match status" value="6"/>
</dbReference>
<dbReference type="GO" id="GO:0006952">
    <property type="term" value="P:defense response"/>
    <property type="evidence" value="ECO:0007669"/>
    <property type="project" value="UniProtKB-KW"/>
</dbReference>
<dbReference type="InterPro" id="IPR001611">
    <property type="entry name" value="Leu-rich_rpt"/>
</dbReference>
<dbReference type="Proteomes" id="UP001633002">
    <property type="component" value="Unassembled WGS sequence"/>
</dbReference>
<evidence type="ECO:0000313" key="8">
    <source>
        <dbReference type="Proteomes" id="UP001633002"/>
    </source>
</evidence>
<accession>A0ABD3IC04</accession>
<evidence type="ECO:0000256" key="2">
    <source>
        <dbReference type="ARBA" id="ARBA00022737"/>
    </source>
</evidence>
<evidence type="ECO:0000259" key="6">
    <source>
        <dbReference type="Pfam" id="PF23598"/>
    </source>
</evidence>
<dbReference type="Gene3D" id="3.80.10.10">
    <property type="entry name" value="Ribonuclease Inhibitor"/>
    <property type="match status" value="3"/>
</dbReference>
<feature type="domain" description="Disease resistance R13L4/SHOC-2-like LRR" evidence="6">
    <location>
        <begin position="1293"/>
        <end position="1394"/>
    </location>
</feature>
<dbReference type="Pfam" id="PF00560">
    <property type="entry name" value="LRR_1"/>
    <property type="match status" value="1"/>
</dbReference>
<dbReference type="PANTHER" id="PTHR36766">
    <property type="entry name" value="PLANT BROAD-SPECTRUM MILDEW RESISTANCE PROTEIN RPW8"/>
    <property type="match status" value="1"/>
</dbReference>